<organism evidence="1 2">
    <name type="scientific">Anaerobacillus arseniciselenatis</name>
    <dbReference type="NCBI Taxonomy" id="85682"/>
    <lineage>
        <taxon>Bacteria</taxon>
        <taxon>Bacillati</taxon>
        <taxon>Bacillota</taxon>
        <taxon>Bacilli</taxon>
        <taxon>Bacillales</taxon>
        <taxon>Bacillaceae</taxon>
        <taxon>Anaerobacillus</taxon>
    </lineage>
</organism>
<name>A0A1S2LNF5_9BACI</name>
<comment type="caution">
    <text evidence="1">The sequence shown here is derived from an EMBL/GenBank/DDBJ whole genome shotgun (WGS) entry which is preliminary data.</text>
</comment>
<evidence type="ECO:0000313" key="2">
    <source>
        <dbReference type="Proteomes" id="UP000180098"/>
    </source>
</evidence>
<reference evidence="1 2" key="1">
    <citation type="submission" date="2016-10" db="EMBL/GenBank/DDBJ databases">
        <title>Draft genome sequences of four alkaliphilic bacteria belonging to the Anaerobacillus genus.</title>
        <authorList>
            <person name="Bassil N.M."/>
            <person name="Lloyd J.R."/>
        </authorList>
    </citation>
    <scope>NUCLEOTIDE SEQUENCE [LARGE SCALE GENOMIC DNA]</scope>
    <source>
        <strain evidence="1 2">DSM 15340</strain>
    </source>
</reference>
<sequence>MVNSEFSIEDHEEYAEKIQDERGLTKEEADEEAFRVQLNELAVINRAIAVGISVSEEEALRKSQEIREVLKNGEAKNASEVMASIQKEIGQLEISEDEYWNEYMLSNYTHMVMREKLMEYERTHSGISWNERQQEIIEEFIASEKRRINEFKRKIGMK</sequence>
<dbReference type="Proteomes" id="UP000180098">
    <property type="component" value="Unassembled WGS sequence"/>
</dbReference>
<evidence type="ECO:0000313" key="1">
    <source>
        <dbReference type="EMBL" id="OIJ13730.1"/>
    </source>
</evidence>
<gene>
    <name evidence="1" type="ORF">BKP35_08915</name>
</gene>
<keyword evidence="2" id="KW-1185">Reference proteome</keyword>
<proteinExistence type="predicted"/>
<protein>
    <submittedName>
        <fullName evidence="1">Uncharacterized protein</fullName>
    </submittedName>
</protein>
<accession>A0A1S2LNF5</accession>
<dbReference type="AlphaFoldDB" id="A0A1S2LNF5"/>
<dbReference type="EMBL" id="MLQQ01000014">
    <property type="protein sequence ID" value="OIJ13730.1"/>
    <property type="molecule type" value="Genomic_DNA"/>
</dbReference>
<dbReference type="OrthoDB" id="2942586at2"/>